<name>A0ABR4KAN7_9EURO</name>
<organism evidence="1 2">
    <name type="scientific">Aspergillus pseudodeflectus</name>
    <dbReference type="NCBI Taxonomy" id="176178"/>
    <lineage>
        <taxon>Eukaryota</taxon>
        <taxon>Fungi</taxon>
        <taxon>Dikarya</taxon>
        <taxon>Ascomycota</taxon>
        <taxon>Pezizomycotina</taxon>
        <taxon>Eurotiomycetes</taxon>
        <taxon>Eurotiomycetidae</taxon>
        <taxon>Eurotiales</taxon>
        <taxon>Aspergillaceae</taxon>
        <taxon>Aspergillus</taxon>
        <taxon>Aspergillus subgen. Nidulantes</taxon>
    </lineage>
</organism>
<sequence length="97" mass="11068">MAVTAVFGSTFLVRGPLVPGFLPLATWRRLWGRSSQSIRELSERHLRTNHNSVIYQGFSWNRVLRLSRSLFPIGFPLEVVLFRCLVGETAMPSRVSH</sequence>
<evidence type="ECO:0008006" key="3">
    <source>
        <dbReference type="Google" id="ProtNLM"/>
    </source>
</evidence>
<dbReference type="GeneID" id="98155427"/>
<reference evidence="1 2" key="1">
    <citation type="submission" date="2024-07" db="EMBL/GenBank/DDBJ databases">
        <title>Section-level genome sequencing and comparative genomics of Aspergillus sections Usti and Cavernicolus.</title>
        <authorList>
            <consortium name="Lawrence Berkeley National Laboratory"/>
            <person name="Nybo J.L."/>
            <person name="Vesth T.C."/>
            <person name="Theobald S."/>
            <person name="Frisvad J.C."/>
            <person name="Larsen T.O."/>
            <person name="Kjaerboelling I."/>
            <person name="Rothschild-Mancinelli K."/>
            <person name="Lyhne E.K."/>
            <person name="Kogle M.E."/>
            <person name="Barry K."/>
            <person name="Clum A."/>
            <person name="Na H."/>
            <person name="Ledsgaard L."/>
            <person name="Lin J."/>
            <person name="Lipzen A."/>
            <person name="Kuo A."/>
            <person name="Riley R."/>
            <person name="Mondo S."/>
            <person name="LaButti K."/>
            <person name="Haridas S."/>
            <person name="Pangalinan J."/>
            <person name="Salamov A.A."/>
            <person name="Simmons B.A."/>
            <person name="Magnuson J.K."/>
            <person name="Chen J."/>
            <person name="Drula E."/>
            <person name="Henrissat B."/>
            <person name="Wiebenga A."/>
            <person name="Lubbers R.J."/>
            <person name="Gomes A.C."/>
            <person name="Macurrencykelacurrency M.R."/>
            <person name="Stajich J."/>
            <person name="Grigoriev I.V."/>
            <person name="Mortensen U.H."/>
            <person name="De vries R.P."/>
            <person name="Baker S.E."/>
            <person name="Andersen M.R."/>
        </authorList>
    </citation>
    <scope>NUCLEOTIDE SEQUENCE [LARGE SCALE GENOMIC DNA]</scope>
    <source>
        <strain evidence="1 2">CBS 756.74</strain>
    </source>
</reference>
<evidence type="ECO:0000313" key="1">
    <source>
        <dbReference type="EMBL" id="KAL2849350.1"/>
    </source>
</evidence>
<comment type="caution">
    <text evidence="1">The sequence shown here is derived from an EMBL/GenBank/DDBJ whole genome shotgun (WGS) entry which is preliminary data.</text>
</comment>
<accession>A0ABR4KAN7</accession>
<dbReference type="EMBL" id="JBFXLR010000023">
    <property type="protein sequence ID" value="KAL2849350.1"/>
    <property type="molecule type" value="Genomic_DNA"/>
</dbReference>
<evidence type="ECO:0000313" key="2">
    <source>
        <dbReference type="Proteomes" id="UP001610444"/>
    </source>
</evidence>
<dbReference type="RefSeq" id="XP_070898737.1">
    <property type="nucleotide sequence ID" value="XM_071040263.1"/>
</dbReference>
<dbReference type="Proteomes" id="UP001610444">
    <property type="component" value="Unassembled WGS sequence"/>
</dbReference>
<proteinExistence type="predicted"/>
<protein>
    <recommendedName>
        <fullName evidence="3">Secreted protein</fullName>
    </recommendedName>
</protein>
<keyword evidence="2" id="KW-1185">Reference proteome</keyword>
<gene>
    <name evidence="1" type="ORF">BJX68DRAFT_237927</name>
</gene>
<feature type="non-terminal residue" evidence="1">
    <location>
        <position position="97"/>
    </location>
</feature>